<feature type="compositionally biased region" description="Basic and acidic residues" evidence="5">
    <location>
        <begin position="331"/>
        <end position="346"/>
    </location>
</feature>
<evidence type="ECO:0000256" key="1">
    <source>
        <dbReference type="ARBA" id="ARBA00004141"/>
    </source>
</evidence>
<dbReference type="InterPro" id="IPR050186">
    <property type="entry name" value="TPT_transporter"/>
</dbReference>
<evidence type="ECO:0000256" key="4">
    <source>
        <dbReference type="ARBA" id="ARBA00023136"/>
    </source>
</evidence>
<proteinExistence type="predicted"/>
<dbReference type="AlphaFoldDB" id="A0A150GFF7"/>
<keyword evidence="9" id="KW-1185">Reference proteome</keyword>
<gene>
    <name evidence="8" type="ORF">GPECTOR_27g729</name>
</gene>
<feature type="transmembrane region" description="Helical" evidence="6">
    <location>
        <begin position="193"/>
        <end position="212"/>
    </location>
</feature>
<organism evidence="8 9">
    <name type="scientific">Gonium pectorale</name>
    <name type="common">Green alga</name>
    <dbReference type="NCBI Taxonomy" id="33097"/>
    <lineage>
        <taxon>Eukaryota</taxon>
        <taxon>Viridiplantae</taxon>
        <taxon>Chlorophyta</taxon>
        <taxon>core chlorophytes</taxon>
        <taxon>Chlorophyceae</taxon>
        <taxon>CS clade</taxon>
        <taxon>Chlamydomonadales</taxon>
        <taxon>Volvocaceae</taxon>
        <taxon>Gonium</taxon>
    </lineage>
</organism>
<feature type="transmembrane region" description="Helical" evidence="6">
    <location>
        <begin position="156"/>
        <end position="181"/>
    </location>
</feature>
<dbReference type="GO" id="GO:0016020">
    <property type="term" value="C:membrane"/>
    <property type="evidence" value="ECO:0007669"/>
    <property type="project" value="UniProtKB-SubCell"/>
</dbReference>
<evidence type="ECO:0000256" key="2">
    <source>
        <dbReference type="ARBA" id="ARBA00022692"/>
    </source>
</evidence>
<dbReference type="Pfam" id="PF03151">
    <property type="entry name" value="TPT"/>
    <property type="match status" value="1"/>
</dbReference>
<keyword evidence="3 6" id="KW-1133">Transmembrane helix</keyword>
<dbReference type="OrthoDB" id="5547497at2759"/>
<dbReference type="EMBL" id="LSYV01000028">
    <property type="protein sequence ID" value="KXZ48558.1"/>
    <property type="molecule type" value="Genomic_DNA"/>
</dbReference>
<feature type="transmembrane region" description="Helical" evidence="6">
    <location>
        <begin position="76"/>
        <end position="94"/>
    </location>
</feature>
<evidence type="ECO:0000256" key="6">
    <source>
        <dbReference type="SAM" id="Phobius"/>
    </source>
</evidence>
<dbReference type="InterPro" id="IPR004853">
    <property type="entry name" value="Sugar_P_trans_dom"/>
</dbReference>
<dbReference type="PANTHER" id="PTHR11132">
    <property type="entry name" value="SOLUTE CARRIER FAMILY 35"/>
    <property type="match status" value="1"/>
</dbReference>
<feature type="region of interest" description="Disordered" evidence="5">
    <location>
        <begin position="323"/>
        <end position="346"/>
    </location>
</feature>
<feature type="transmembrane region" description="Helical" evidence="6">
    <location>
        <begin position="14"/>
        <end position="34"/>
    </location>
</feature>
<sequence>MASDKSGPASSTPLALRIFYIALNVFAAVSIVFANKAVFSLYRFHFVTTLTLVHTLFTFVGMLVLSRLDFFTPKKLPQVAIAPLALGYVGYIVFNNLSLNLNTVGFYQILKIMIAPAVIVMEFLMFGKVQNFRIIMAVAVVCVGVGIAAVTDKVSISNVLGVIVGAASVIVTALYQIWAGSKQKELQANSSQLLLAYTPQAIALLVVLVPLFDDVGFTNQTVDTVLGYEYSWGAISAIVVSALLGVLVSLSTFLVIGATSSLTYNVVGHFKTVLILTGGCVLFGEDMPWKRFMGICLTMTGIIWYTVLSAQAAQAPAQAAIPVKEASPVSPEKERLLPEGKADQSA</sequence>
<evidence type="ECO:0000313" key="8">
    <source>
        <dbReference type="EMBL" id="KXZ48558.1"/>
    </source>
</evidence>
<reference evidence="9" key="1">
    <citation type="journal article" date="2016" name="Nat. Commun.">
        <title>The Gonium pectorale genome demonstrates co-option of cell cycle regulation during the evolution of multicellularity.</title>
        <authorList>
            <person name="Hanschen E.R."/>
            <person name="Marriage T.N."/>
            <person name="Ferris P.J."/>
            <person name="Hamaji T."/>
            <person name="Toyoda A."/>
            <person name="Fujiyama A."/>
            <person name="Neme R."/>
            <person name="Noguchi H."/>
            <person name="Minakuchi Y."/>
            <person name="Suzuki M."/>
            <person name="Kawai-Toyooka H."/>
            <person name="Smith D.R."/>
            <person name="Sparks H."/>
            <person name="Anderson J."/>
            <person name="Bakaric R."/>
            <person name="Luria V."/>
            <person name="Karger A."/>
            <person name="Kirschner M.W."/>
            <person name="Durand P.M."/>
            <person name="Michod R.E."/>
            <person name="Nozaki H."/>
            <person name="Olson B.J."/>
        </authorList>
    </citation>
    <scope>NUCLEOTIDE SEQUENCE [LARGE SCALE GENOMIC DNA]</scope>
    <source>
        <strain evidence="9">NIES-2863</strain>
    </source>
</reference>
<evidence type="ECO:0000259" key="7">
    <source>
        <dbReference type="Pfam" id="PF03151"/>
    </source>
</evidence>
<comment type="subcellular location">
    <subcellularLocation>
        <location evidence="1">Membrane</location>
        <topology evidence="1">Multi-pass membrane protein</topology>
    </subcellularLocation>
</comment>
<evidence type="ECO:0000256" key="5">
    <source>
        <dbReference type="SAM" id="MobiDB-lite"/>
    </source>
</evidence>
<dbReference type="Proteomes" id="UP000075714">
    <property type="component" value="Unassembled WGS sequence"/>
</dbReference>
<name>A0A150GFF7_GONPE</name>
<feature type="transmembrane region" description="Helical" evidence="6">
    <location>
        <begin position="232"/>
        <end position="255"/>
    </location>
</feature>
<keyword evidence="4 6" id="KW-0472">Membrane</keyword>
<accession>A0A150GFF7</accession>
<protein>
    <recommendedName>
        <fullName evidence="7">Sugar phosphate transporter domain-containing protein</fullName>
    </recommendedName>
</protein>
<feature type="transmembrane region" description="Helical" evidence="6">
    <location>
        <begin position="106"/>
        <end position="125"/>
    </location>
</feature>
<feature type="transmembrane region" description="Helical" evidence="6">
    <location>
        <begin position="132"/>
        <end position="150"/>
    </location>
</feature>
<evidence type="ECO:0000256" key="3">
    <source>
        <dbReference type="ARBA" id="ARBA00022989"/>
    </source>
</evidence>
<evidence type="ECO:0000313" key="9">
    <source>
        <dbReference type="Proteomes" id="UP000075714"/>
    </source>
</evidence>
<comment type="caution">
    <text evidence="8">The sequence shown here is derived from an EMBL/GenBank/DDBJ whole genome shotgun (WGS) entry which is preliminary data.</text>
</comment>
<keyword evidence="2 6" id="KW-0812">Transmembrane</keyword>
<feature type="transmembrane region" description="Helical" evidence="6">
    <location>
        <begin position="46"/>
        <end position="64"/>
    </location>
</feature>
<feature type="domain" description="Sugar phosphate transporter" evidence="7">
    <location>
        <begin position="26"/>
        <end position="305"/>
    </location>
</feature>
<feature type="transmembrane region" description="Helical" evidence="6">
    <location>
        <begin position="262"/>
        <end position="284"/>
    </location>
</feature>
<feature type="transmembrane region" description="Helical" evidence="6">
    <location>
        <begin position="290"/>
        <end position="308"/>
    </location>
</feature>